<dbReference type="SMR" id="A0A1S3YW01"/>
<reference evidence="3" key="1">
    <citation type="submission" date="2025-08" db="UniProtKB">
        <authorList>
            <consortium name="RefSeq"/>
        </authorList>
    </citation>
    <scope>IDENTIFICATION</scope>
</reference>
<dbReference type="PaxDb" id="4097-A0A1S3YW01"/>
<feature type="chain" id="PRO_5010248390" evidence="1">
    <location>
        <begin position="21"/>
        <end position="115"/>
    </location>
</feature>
<accession>A0A1S3YW01</accession>
<evidence type="ECO:0000313" key="3">
    <source>
        <dbReference type="RefSeq" id="XP_016456501.1"/>
    </source>
</evidence>
<dbReference type="OrthoDB" id="45007at2759"/>
<keyword evidence="1" id="KW-0732">Signal</keyword>
<dbReference type="KEGG" id="nta:107780460"/>
<protein>
    <submittedName>
        <fullName evidence="3">Probable inactive purple acid phosphatase 24</fullName>
    </submittedName>
</protein>
<dbReference type="STRING" id="4097.A0A1S3YW01"/>
<sequence>MRNKFYLLLWLLALNNIVLGDNYEYIRLGRHEHDLSQGEQPLSRVQIHKTVLALRKSASIKVAGSSLLGSTGEDVEWVTINLKNAKPTNDDWIGVFSPAKFKDDEGMTKGKAYNH</sequence>
<proteinExistence type="predicted"/>
<dbReference type="RefSeq" id="XP_016456501.1">
    <property type="nucleotide sequence ID" value="XM_016601015.1"/>
</dbReference>
<evidence type="ECO:0000256" key="1">
    <source>
        <dbReference type="SAM" id="SignalP"/>
    </source>
</evidence>
<evidence type="ECO:0000259" key="2">
    <source>
        <dbReference type="Pfam" id="PF17808"/>
    </source>
</evidence>
<feature type="signal peptide" evidence="1">
    <location>
        <begin position="1"/>
        <end position="20"/>
    </location>
</feature>
<feature type="domain" description="Purple acid phosphatase Fn3-like" evidence="2">
    <location>
        <begin position="63"/>
        <end position="105"/>
    </location>
</feature>
<organism evidence="3">
    <name type="scientific">Nicotiana tabacum</name>
    <name type="common">Common tobacco</name>
    <dbReference type="NCBI Taxonomy" id="4097"/>
    <lineage>
        <taxon>Eukaryota</taxon>
        <taxon>Viridiplantae</taxon>
        <taxon>Streptophyta</taxon>
        <taxon>Embryophyta</taxon>
        <taxon>Tracheophyta</taxon>
        <taxon>Spermatophyta</taxon>
        <taxon>Magnoliopsida</taxon>
        <taxon>eudicotyledons</taxon>
        <taxon>Gunneridae</taxon>
        <taxon>Pentapetalae</taxon>
        <taxon>asterids</taxon>
        <taxon>lamiids</taxon>
        <taxon>Solanales</taxon>
        <taxon>Solanaceae</taxon>
        <taxon>Nicotianoideae</taxon>
        <taxon>Nicotianeae</taxon>
        <taxon>Nicotiana</taxon>
    </lineage>
</organism>
<dbReference type="AlphaFoldDB" id="A0A1S3YW01"/>
<dbReference type="Pfam" id="PF17808">
    <property type="entry name" value="fn3_PAP"/>
    <property type="match status" value="1"/>
</dbReference>
<gene>
    <name evidence="3" type="primary">LOC107780460</name>
</gene>
<dbReference type="InterPro" id="IPR040974">
    <property type="entry name" value="Fn3_PAP"/>
</dbReference>
<name>A0A1S3YW01_TOBAC</name>